<evidence type="ECO:0000256" key="2">
    <source>
        <dbReference type="ARBA" id="ARBA00022801"/>
    </source>
</evidence>
<keyword evidence="3" id="KW-0865">Zymogen</keyword>
<evidence type="ECO:0000313" key="5">
    <source>
        <dbReference type="Proteomes" id="UP000659630"/>
    </source>
</evidence>
<organism evidence="4 5">
    <name type="scientific">Anaerofilum hominis</name>
    <dbReference type="NCBI Taxonomy" id="2763016"/>
    <lineage>
        <taxon>Bacteria</taxon>
        <taxon>Bacillati</taxon>
        <taxon>Bacillota</taxon>
        <taxon>Clostridia</taxon>
        <taxon>Eubacteriales</taxon>
        <taxon>Oscillospiraceae</taxon>
        <taxon>Anaerofilum</taxon>
    </lineage>
</organism>
<protein>
    <submittedName>
        <fullName evidence="4">GPR endopeptidase</fullName>
    </submittedName>
</protein>
<dbReference type="RefSeq" id="WP_186888885.1">
    <property type="nucleotide sequence ID" value="NZ_JACONZ010000005.1"/>
</dbReference>
<evidence type="ECO:0000256" key="1">
    <source>
        <dbReference type="ARBA" id="ARBA00022670"/>
    </source>
</evidence>
<dbReference type="Proteomes" id="UP000659630">
    <property type="component" value="Unassembled WGS sequence"/>
</dbReference>
<dbReference type="Pfam" id="PF03418">
    <property type="entry name" value="Peptidase_A25"/>
    <property type="match status" value="1"/>
</dbReference>
<evidence type="ECO:0000313" key="4">
    <source>
        <dbReference type="EMBL" id="MBC5582529.1"/>
    </source>
</evidence>
<evidence type="ECO:0000256" key="3">
    <source>
        <dbReference type="ARBA" id="ARBA00023145"/>
    </source>
</evidence>
<dbReference type="AlphaFoldDB" id="A0A923RFK3"/>
<proteinExistence type="predicted"/>
<dbReference type="GO" id="GO:0008233">
    <property type="term" value="F:peptidase activity"/>
    <property type="evidence" value="ECO:0007669"/>
    <property type="project" value="UniProtKB-KW"/>
</dbReference>
<dbReference type="GO" id="GO:0006508">
    <property type="term" value="P:proteolysis"/>
    <property type="evidence" value="ECO:0007669"/>
    <property type="project" value="UniProtKB-KW"/>
</dbReference>
<dbReference type="SUPFAM" id="SSF53163">
    <property type="entry name" value="HybD-like"/>
    <property type="match status" value="1"/>
</dbReference>
<keyword evidence="5" id="KW-1185">Reference proteome</keyword>
<reference evidence="4" key="1">
    <citation type="submission" date="2020-08" db="EMBL/GenBank/DDBJ databases">
        <title>Genome public.</title>
        <authorList>
            <person name="Liu C."/>
            <person name="Sun Q."/>
        </authorList>
    </citation>
    <scope>NUCLEOTIDE SEQUENCE</scope>
    <source>
        <strain evidence="4">BX8</strain>
    </source>
</reference>
<comment type="caution">
    <text evidence="4">The sequence shown here is derived from an EMBL/GenBank/DDBJ whole genome shotgun (WGS) entry which is preliminary data.</text>
</comment>
<dbReference type="InterPro" id="IPR023430">
    <property type="entry name" value="Pept_HybD-like_dom_sf"/>
</dbReference>
<name>A0A923RFK3_9FIRM</name>
<dbReference type="GO" id="GO:0009847">
    <property type="term" value="P:spore germination"/>
    <property type="evidence" value="ECO:0007669"/>
    <property type="project" value="InterPro"/>
</dbReference>
<keyword evidence="2" id="KW-0378">Hydrolase</keyword>
<keyword evidence="1" id="KW-0645">Protease</keyword>
<dbReference type="NCBIfam" id="TIGR01441">
    <property type="entry name" value="GPR"/>
    <property type="match status" value="1"/>
</dbReference>
<dbReference type="Gene3D" id="3.40.50.1450">
    <property type="entry name" value="HybD-like"/>
    <property type="match status" value="2"/>
</dbReference>
<gene>
    <name evidence="4" type="ORF">H8S23_13525</name>
</gene>
<accession>A0A923RFK3</accession>
<dbReference type="EMBL" id="JACONZ010000005">
    <property type="protein sequence ID" value="MBC5582529.1"/>
    <property type="molecule type" value="Genomic_DNA"/>
</dbReference>
<dbReference type="InterPro" id="IPR005080">
    <property type="entry name" value="Peptidase_A25"/>
</dbReference>
<sequence>MAIYTDIAAEVWAGRKGTVPPGVRFETKYVADVTITRVHVTQDGLARRRGRYSTIDMPSFAYIDDRNEHYIGALAHEIKNYLPPTGDILVVGLGNDHITADALGPAVCGRILVTRHIPIERDERDILHLRGVSAFCPGIEGKTGLSAGETVKSVVSAVRPAAVLCIDSLFTSSPEHLGCTVQITDTGLCPGGEERKRIDTALLGVPTVCMGVPTVMDAGDLCHSRHRLVVTPKEIDYIISRAAGVLSLAINKALQQDLSVGELNFLTS</sequence>